<dbReference type="InterPro" id="IPR020904">
    <property type="entry name" value="Sc_DH/Rdtase_CS"/>
</dbReference>
<evidence type="ECO:0000313" key="7">
    <source>
        <dbReference type="EMBL" id="TVS88434.1"/>
    </source>
</evidence>
<sequence>MTAGRLAGRRAVITGGATGIGFGVARRFLAEGAAVLLAGPDDAAMEVAATRLLADDPQQMVVRHVDDLSRSGAGERLSATALATMSGIDILVNNAGGGVITATDHHTDDTIRRTIDNNLWTTLNCTLAILPHMVTSGYGRVVNIGAESVRNGLNGHAIYNAAKGGVHAFAVGLAREYAASGITFNTVAPSYTLTPEIEAALADGTLSEEFRSITDIAVSLIPMRRPATVDEVAAAVLFLASEEASFITGQVLSVNGGSSMG</sequence>
<comment type="subcellular location">
    <subcellularLocation>
        <location evidence="1">Secreted</location>
        <location evidence="1">Cell wall</location>
    </subcellularLocation>
</comment>
<evidence type="ECO:0000256" key="6">
    <source>
        <dbReference type="ARBA" id="ARBA00047400"/>
    </source>
</evidence>
<gene>
    <name evidence="7" type="ORF">FPZ47_13870</name>
</gene>
<dbReference type="PANTHER" id="PTHR42879">
    <property type="entry name" value="3-OXOACYL-(ACYL-CARRIER-PROTEIN) REDUCTASE"/>
    <property type="match status" value="1"/>
</dbReference>
<evidence type="ECO:0000256" key="5">
    <source>
        <dbReference type="ARBA" id="ARBA00040781"/>
    </source>
</evidence>
<dbReference type="FunFam" id="3.40.50.720:FF:000084">
    <property type="entry name" value="Short-chain dehydrogenase reductase"/>
    <property type="match status" value="1"/>
</dbReference>
<evidence type="ECO:0000256" key="1">
    <source>
        <dbReference type="ARBA" id="ARBA00004191"/>
    </source>
</evidence>
<keyword evidence="3" id="KW-0134">Cell wall</keyword>
<keyword evidence="4" id="KW-0560">Oxidoreductase</keyword>
<evidence type="ECO:0000256" key="2">
    <source>
        <dbReference type="ARBA" id="ARBA00006484"/>
    </source>
</evidence>
<comment type="similarity">
    <text evidence="2">Belongs to the short-chain dehydrogenases/reductases (SDR) family.</text>
</comment>
<dbReference type="InterPro" id="IPR050259">
    <property type="entry name" value="SDR"/>
</dbReference>
<reference evidence="7 8" key="1">
    <citation type="submission" date="2019-07" db="EMBL/GenBank/DDBJ databases">
        <title>New Mycobacterium species.</title>
        <authorList>
            <person name="Tortoli E."/>
            <person name="Ghielmetti G."/>
            <person name="Friedel U."/>
            <person name="Trovato A."/>
        </authorList>
    </citation>
    <scope>NUCLEOTIDE SEQUENCE [LARGE SCALE GENOMIC DNA]</scope>
    <source>
        <strain evidence="7 8">16-83</strain>
    </source>
</reference>
<name>A0A557XR78_9MYCO</name>
<dbReference type="EMBL" id="VMQU01000053">
    <property type="protein sequence ID" value="TVS88434.1"/>
    <property type="molecule type" value="Genomic_DNA"/>
</dbReference>
<dbReference type="PRINTS" id="PR00080">
    <property type="entry name" value="SDRFAMILY"/>
</dbReference>
<evidence type="ECO:0000256" key="4">
    <source>
        <dbReference type="ARBA" id="ARBA00023002"/>
    </source>
</evidence>
<dbReference type="InterPro" id="IPR002347">
    <property type="entry name" value="SDR_fam"/>
</dbReference>
<organism evidence="7 8">
    <name type="scientific">Mycobacterium helveticum</name>
    <dbReference type="NCBI Taxonomy" id="2592811"/>
    <lineage>
        <taxon>Bacteria</taxon>
        <taxon>Bacillati</taxon>
        <taxon>Actinomycetota</taxon>
        <taxon>Actinomycetes</taxon>
        <taxon>Mycobacteriales</taxon>
        <taxon>Mycobacteriaceae</taxon>
        <taxon>Mycobacterium</taxon>
    </lineage>
</organism>
<dbReference type="Gene3D" id="3.40.50.720">
    <property type="entry name" value="NAD(P)-binding Rossmann-like Domain"/>
    <property type="match status" value="1"/>
</dbReference>
<dbReference type="GO" id="GO:0004316">
    <property type="term" value="F:3-oxoacyl-[acyl-carrier-protein] reductase (NADPH) activity"/>
    <property type="evidence" value="ECO:0007669"/>
    <property type="project" value="UniProtKB-EC"/>
</dbReference>
<comment type="catalytic activity">
    <reaction evidence="6">
        <text>a (3R)-hydroxyacyl-[ACP] + NADP(+) = a 3-oxoacyl-[ACP] + NADPH + H(+)</text>
        <dbReference type="Rhea" id="RHEA:17397"/>
        <dbReference type="Rhea" id="RHEA-COMP:9916"/>
        <dbReference type="Rhea" id="RHEA-COMP:9945"/>
        <dbReference type="ChEBI" id="CHEBI:15378"/>
        <dbReference type="ChEBI" id="CHEBI:57783"/>
        <dbReference type="ChEBI" id="CHEBI:58349"/>
        <dbReference type="ChEBI" id="CHEBI:78776"/>
        <dbReference type="ChEBI" id="CHEBI:78827"/>
        <dbReference type="EC" id="1.1.1.100"/>
    </reaction>
    <physiologicalReaction direction="right-to-left" evidence="6">
        <dbReference type="Rhea" id="RHEA:17399"/>
    </physiologicalReaction>
</comment>
<dbReference type="PRINTS" id="PR00081">
    <property type="entry name" value="GDHRDH"/>
</dbReference>
<keyword evidence="3" id="KW-0964">Secreted</keyword>
<dbReference type="AlphaFoldDB" id="A0A557XR78"/>
<dbReference type="GO" id="GO:0032787">
    <property type="term" value="P:monocarboxylic acid metabolic process"/>
    <property type="evidence" value="ECO:0007669"/>
    <property type="project" value="UniProtKB-ARBA"/>
</dbReference>
<comment type="caution">
    <text evidence="7">The sequence shown here is derived from an EMBL/GenBank/DDBJ whole genome shotgun (WGS) entry which is preliminary data.</text>
</comment>
<accession>A0A557XR78</accession>
<dbReference type="RefSeq" id="WP_144952186.1">
    <property type="nucleotide sequence ID" value="NZ_VMQU01000053.1"/>
</dbReference>
<dbReference type="InterPro" id="IPR036291">
    <property type="entry name" value="NAD(P)-bd_dom_sf"/>
</dbReference>
<keyword evidence="8" id="KW-1185">Reference proteome</keyword>
<dbReference type="Pfam" id="PF13561">
    <property type="entry name" value="adh_short_C2"/>
    <property type="match status" value="1"/>
</dbReference>
<dbReference type="SUPFAM" id="SSF51735">
    <property type="entry name" value="NAD(P)-binding Rossmann-fold domains"/>
    <property type="match status" value="1"/>
</dbReference>
<proteinExistence type="inferred from homology"/>
<dbReference type="PROSITE" id="PS00061">
    <property type="entry name" value="ADH_SHORT"/>
    <property type="match status" value="1"/>
</dbReference>
<protein>
    <recommendedName>
        <fullName evidence="5">3-oxoacyl-[acyl-carrier-protein] reductase MabA</fullName>
    </recommendedName>
</protein>
<evidence type="ECO:0000256" key="3">
    <source>
        <dbReference type="ARBA" id="ARBA00022512"/>
    </source>
</evidence>
<dbReference type="OrthoDB" id="9787298at2"/>
<evidence type="ECO:0000313" key="8">
    <source>
        <dbReference type="Proteomes" id="UP000320513"/>
    </source>
</evidence>
<dbReference type="Proteomes" id="UP000320513">
    <property type="component" value="Unassembled WGS sequence"/>
</dbReference>